<accession>A0A0N5CLS4</accession>
<protein>
    <submittedName>
        <fullName evidence="5">PWWP domain-containing protein</fullName>
    </submittedName>
</protein>
<feature type="region of interest" description="Disordered" evidence="1">
    <location>
        <begin position="41"/>
        <end position="60"/>
    </location>
</feature>
<sequence length="870" mass="96623">MGKGGWIMESGTIIMGRFPIPSEKQRQQIMQHRKNYEISMSANPHLQRQRRGASAPPKVSEVSLANLTDQPKVIQAEVLRSSPGVMIVEYVGQHTNTRFTGVLFAENGIFNGCSPNGVPGIISQDMSRFRQTVRAYVDAPIIDQWTSVIGERLITSGLHMRTRNYMRKNGRMVCASCMEAVPDNEIITRKHFVNVNQRKLHSIPKDNKRVVAQLPPSEKQLVDGLQLQIVDELTSEFLDAHLNGSAGGYSPDTSMTSALFRQRNKRKAYIPRGACSVLVPAGVDLFEPEYDPLPGPSSGPNNDCSVEPSHKLSKNAIFKKRVLSASASKHRRSAVDQVRSNVSGRTFVSVSTSSKVDGEDGKKDVQNVDSSARRFFKSDKIRKAFSSEYSIRKPVSDSLHMTFIRQSNDPNLCLSVGDRSRLAKVDSCRGQISVMPSIVDNVPSAINSLSVVHSSEAKRIEHDKLEKSRCSSNKVGSKESVNNEGHIDRPPIKIVLKSIKKSMVEPLQTNCEVQQRGSNGTNFVGRTSVRPIADSRCKSVSKKIMADYTPAPKRRSETGCPPMMKASSARISTRFVHDEVESRKSKKKTSMGGKMRSSARRPGNDDKLSSTSCTGKSSGLLTLNNFRIGDVVWARNGMFPYWPGRIYEFVKENKKSGASILWFGDNTYTPFTDFSRIEKFTETYDTRFVINLLCLMNVCTVVMKVMLWMFRFNPLRQDHKYHKAVASAIMSCFPVRGYFESKLSPQVYGLLQKGNVTLGEINIITKAKKRTLSTSSNRRRKIAVKKVKDEKMEEETAKDVPTAVANVEDPIEVIESSSIISIITLSTNPESVTQRGAMSPSPNPSNLNSAMDPKGNGGDTPPLMIVYDSD</sequence>
<dbReference type="AlphaFoldDB" id="A0A0N5CLS4"/>
<reference evidence="3 4" key="2">
    <citation type="submission" date="2018-11" db="EMBL/GenBank/DDBJ databases">
        <authorList>
            <consortium name="Pathogen Informatics"/>
        </authorList>
    </citation>
    <scope>NUCLEOTIDE SEQUENCE [LARGE SCALE GENOMIC DNA]</scope>
</reference>
<feature type="domain" description="PWWP" evidence="2">
    <location>
        <begin position="628"/>
        <end position="683"/>
    </location>
</feature>
<evidence type="ECO:0000256" key="1">
    <source>
        <dbReference type="SAM" id="MobiDB-lite"/>
    </source>
</evidence>
<dbReference type="SUPFAM" id="SSF63748">
    <property type="entry name" value="Tudor/PWWP/MBT"/>
    <property type="match status" value="1"/>
</dbReference>
<dbReference type="OrthoDB" id="5828055at2759"/>
<feature type="region of interest" description="Disordered" evidence="1">
    <location>
        <begin position="574"/>
        <end position="614"/>
    </location>
</feature>
<feature type="region of interest" description="Disordered" evidence="1">
    <location>
        <begin position="467"/>
        <end position="486"/>
    </location>
</feature>
<dbReference type="PROSITE" id="PS50812">
    <property type="entry name" value="PWWP"/>
    <property type="match status" value="1"/>
</dbReference>
<feature type="region of interest" description="Disordered" evidence="1">
    <location>
        <begin position="830"/>
        <end position="870"/>
    </location>
</feature>
<organism evidence="5">
    <name type="scientific">Thelazia callipaeda</name>
    <name type="common">Oriental eyeworm</name>
    <name type="synonym">Parasitic nematode</name>
    <dbReference type="NCBI Taxonomy" id="103827"/>
    <lineage>
        <taxon>Eukaryota</taxon>
        <taxon>Metazoa</taxon>
        <taxon>Ecdysozoa</taxon>
        <taxon>Nematoda</taxon>
        <taxon>Chromadorea</taxon>
        <taxon>Rhabditida</taxon>
        <taxon>Spirurina</taxon>
        <taxon>Spiruromorpha</taxon>
        <taxon>Thelazioidea</taxon>
        <taxon>Thelaziidae</taxon>
        <taxon>Thelazia</taxon>
    </lineage>
</organism>
<feature type="compositionally biased region" description="Polar residues" evidence="1">
    <location>
        <begin position="470"/>
        <end position="483"/>
    </location>
</feature>
<dbReference type="OMA" id="SNEHDIC"/>
<name>A0A0N5CLS4_THECL</name>
<dbReference type="EMBL" id="UYYF01000114">
    <property type="protein sequence ID" value="VDM96313.1"/>
    <property type="molecule type" value="Genomic_DNA"/>
</dbReference>
<gene>
    <name evidence="3" type="ORF">TCLT_LOCUS1073</name>
</gene>
<proteinExistence type="predicted"/>
<dbReference type="Proteomes" id="UP000276776">
    <property type="component" value="Unassembled WGS sequence"/>
</dbReference>
<dbReference type="Pfam" id="PF00855">
    <property type="entry name" value="PWWP"/>
    <property type="match status" value="1"/>
</dbReference>
<evidence type="ECO:0000313" key="5">
    <source>
        <dbReference type="WBParaSite" id="TCLT_0000107201-mRNA-1"/>
    </source>
</evidence>
<evidence type="ECO:0000313" key="3">
    <source>
        <dbReference type="EMBL" id="VDM96313.1"/>
    </source>
</evidence>
<reference evidence="5" key="1">
    <citation type="submission" date="2017-02" db="UniProtKB">
        <authorList>
            <consortium name="WormBaseParasite"/>
        </authorList>
    </citation>
    <scope>IDENTIFICATION</scope>
</reference>
<keyword evidence="4" id="KW-1185">Reference proteome</keyword>
<evidence type="ECO:0000259" key="2">
    <source>
        <dbReference type="PROSITE" id="PS50812"/>
    </source>
</evidence>
<dbReference type="Gene3D" id="2.30.30.140">
    <property type="match status" value="1"/>
</dbReference>
<evidence type="ECO:0000313" key="4">
    <source>
        <dbReference type="Proteomes" id="UP000276776"/>
    </source>
</evidence>
<dbReference type="WBParaSite" id="TCLT_0000107201-mRNA-1">
    <property type="protein sequence ID" value="TCLT_0000107201-mRNA-1"/>
    <property type="gene ID" value="TCLT_0000107201"/>
</dbReference>
<dbReference type="InterPro" id="IPR000313">
    <property type="entry name" value="PWWP_dom"/>
</dbReference>